<organism evidence="5 6">
    <name type="scientific">Cladosporium halotolerans</name>
    <dbReference type="NCBI Taxonomy" id="1052096"/>
    <lineage>
        <taxon>Eukaryota</taxon>
        <taxon>Fungi</taxon>
        <taxon>Dikarya</taxon>
        <taxon>Ascomycota</taxon>
        <taxon>Pezizomycotina</taxon>
        <taxon>Dothideomycetes</taxon>
        <taxon>Dothideomycetidae</taxon>
        <taxon>Cladosporiales</taxon>
        <taxon>Cladosporiaceae</taxon>
        <taxon>Cladosporium</taxon>
    </lineage>
</organism>
<dbReference type="InterPro" id="IPR001138">
    <property type="entry name" value="Zn2Cys6_DnaBD"/>
</dbReference>
<dbReference type="Gene3D" id="4.10.240.10">
    <property type="entry name" value="Zn(2)-C6 fungal-type DNA-binding domain"/>
    <property type="match status" value="1"/>
</dbReference>
<dbReference type="PROSITE" id="PS50048">
    <property type="entry name" value="ZN2_CY6_FUNGAL_2"/>
    <property type="match status" value="1"/>
</dbReference>
<feature type="compositionally biased region" description="Polar residues" evidence="3">
    <location>
        <begin position="251"/>
        <end position="276"/>
    </location>
</feature>
<evidence type="ECO:0000256" key="2">
    <source>
        <dbReference type="ARBA" id="ARBA00023242"/>
    </source>
</evidence>
<evidence type="ECO:0000256" key="1">
    <source>
        <dbReference type="ARBA" id="ARBA00004123"/>
    </source>
</evidence>
<evidence type="ECO:0000259" key="4">
    <source>
        <dbReference type="PROSITE" id="PS50048"/>
    </source>
</evidence>
<dbReference type="GeneID" id="96004396"/>
<dbReference type="GO" id="GO:0005634">
    <property type="term" value="C:nucleus"/>
    <property type="evidence" value="ECO:0007669"/>
    <property type="project" value="UniProtKB-SubCell"/>
</dbReference>
<dbReference type="Pfam" id="PF00172">
    <property type="entry name" value="Zn_clus"/>
    <property type="match status" value="1"/>
</dbReference>
<feature type="domain" description="Zn(2)-C6 fungal-type" evidence="4">
    <location>
        <begin position="19"/>
        <end position="49"/>
    </location>
</feature>
<feature type="region of interest" description="Disordered" evidence="3">
    <location>
        <begin position="55"/>
        <end position="236"/>
    </location>
</feature>
<dbReference type="PANTHER" id="PTHR37534">
    <property type="entry name" value="TRANSCRIPTIONAL ACTIVATOR PROTEIN UGA3"/>
    <property type="match status" value="1"/>
</dbReference>
<dbReference type="SMART" id="SM00066">
    <property type="entry name" value="GAL4"/>
    <property type="match status" value="1"/>
</dbReference>
<keyword evidence="2" id="KW-0539">Nucleus</keyword>
<feature type="compositionally biased region" description="Polar residues" evidence="3">
    <location>
        <begin position="115"/>
        <end position="133"/>
    </location>
</feature>
<dbReference type="GO" id="GO:0000976">
    <property type="term" value="F:transcription cis-regulatory region binding"/>
    <property type="evidence" value="ECO:0007669"/>
    <property type="project" value="TreeGrafter"/>
</dbReference>
<feature type="compositionally biased region" description="Polar residues" evidence="3">
    <location>
        <begin position="225"/>
        <end position="235"/>
    </location>
</feature>
<feature type="region of interest" description="Disordered" evidence="3">
    <location>
        <begin position="249"/>
        <end position="374"/>
    </location>
</feature>
<dbReference type="SUPFAM" id="SSF57701">
    <property type="entry name" value="Zn2/Cys6 DNA-binding domain"/>
    <property type="match status" value="1"/>
</dbReference>
<feature type="compositionally biased region" description="Low complexity" evidence="3">
    <location>
        <begin position="81"/>
        <end position="93"/>
    </location>
</feature>
<dbReference type="PROSITE" id="PS00463">
    <property type="entry name" value="ZN2_CY6_FUNGAL_1"/>
    <property type="match status" value="1"/>
</dbReference>
<evidence type="ECO:0000256" key="3">
    <source>
        <dbReference type="SAM" id="MobiDB-lite"/>
    </source>
</evidence>
<name>A0AB34KTW1_9PEZI</name>
<feature type="compositionally biased region" description="Basic and acidic residues" evidence="3">
    <location>
        <begin position="289"/>
        <end position="298"/>
    </location>
</feature>
<dbReference type="InterPro" id="IPR021858">
    <property type="entry name" value="Fun_TF"/>
</dbReference>
<dbReference type="CDD" id="cd00067">
    <property type="entry name" value="GAL4"/>
    <property type="match status" value="1"/>
</dbReference>
<feature type="compositionally biased region" description="Low complexity" evidence="3">
    <location>
        <begin position="306"/>
        <end position="320"/>
    </location>
</feature>
<proteinExistence type="predicted"/>
<protein>
    <recommendedName>
        <fullName evidence="4">Zn(2)-C6 fungal-type domain-containing protein</fullName>
    </recommendedName>
</protein>
<dbReference type="GO" id="GO:0000981">
    <property type="term" value="F:DNA-binding transcription factor activity, RNA polymerase II-specific"/>
    <property type="evidence" value="ECO:0007669"/>
    <property type="project" value="InterPro"/>
</dbReference>
<comment type="caution">
    <text evidence="5">The sequence shown here is derived from an EMBL/GenBank/DDBJ whole genome shotgun (WGS) entry which is preliminary data.</text>
</comment>
<reference evidence="5 6" key="1">
    <citation type="journal article" date="2020" name="Microbiol. Resour. Announc.">
        <title>Draft Genome Sequence of a Cladosporium Species Isolated from the Mesophotic Ascidian Didemnum maculosum.</title>
        <authorList>
            <person name="Gioti A."/>
            <person name="Siaperas R."/>
            <person name="Nikolaivits E."/>
            <person name="Le Goff G."/>
            <person name="Ouazzani J."/>
            <person name="Kotoulas G."/>
            <person name="Topakas E."/>
        </authorList>
    </citation>
    <scope>NUCLEOTIDE SEQUENCE [LARGE SCALE GENOMIC DNA]</scope>
    <source>
        <strain evidence="5 6">TM138-S3</strain>
    </source>
</reference>
<comment type="subcellular location">
    <subcellularLocation>
        <location evidence="1">Nucleus</location>
    </subcellularLocation>
</comment>
<sequence>MPRPKKEGAGEPKKRSRTGCWPCKARKVKCGEEKPACQNCVKAGETCDYSIRLNWGGRSRKDKDANGADSGGFTFVATPNPSAAAVRSPPSAAGHEHVFSAQRIVTSAPGGHQRVPSNHGRNSFPQAPSLTSTGDAPGAPGAPLDPRLHFANINNSQQQHTQHQIQRPAVSLGEQRSQSDNQLPSLSHFGAILDPGQVEQSPSASAHHDFSWSSQHRSKRARLSPKTSPIASQPSPIFAVPQYPAQAEHTPGSNYFTPHSINSIVNTPATPGSSINSGSPHPGPAPSSAHHEPPELRRLSVKSLLSDPSDVTDTTRSSTDSGRRYRTYGYDHGLPDLDIPRNNDYAAIGPRSPDLRRASTAVSEVSTSDGEPDPRQIAFEPGGYYAQPVPIKIPRSLEPLPRELTDNPINMLYFHHFLNHTARIMVPHDCSENPLRGVLPQMAVRNNHLLHLMLAFSASHRARLLSHSEPANRIAEWMSDVLPALRQALSEPTSQVVSDPADPSSLAPLATAIMLASLEIISPDTFAVPISWQNHLHVARQLIVATGGLHHLAQKANGARDKAIFFLSRWFAYLDVLGSLSGSRHDQPLYGAYLEDGGGLWLVNRDDDEIFQIDCFFGFSGRCIALLAAVAELAAACHEARIDPATRQPREDWQPSDPVRRQALDLQKRLSASATCVFRGCAHHPDSDPDSAEIFATNEASHWAGQIHLARRVLNLPHAHPQIQHWVRAILGNLARVRRGSSAESCLLFAMFTAGCEARSEADRRVFSERLEGVEGWGMCHVRRARRLMHRVWETGGSWEGLVEGEFFG</sequence>
<evidence type="ECO:0000313" key="6">
    <source>
        <dbReference type="Proteomes" id="UP000803884"/>
    </source>
</evidence>
<dbReference type="InterPro" id="IPR036864">
    <property type="entry name" value="Zn2-C6_fun-type_DNA-bd_sf"/>
</dbReference>
<feature type="compositionally biased region" description="Polar residues" evidence="3">
    <location>
        <begin position="174"/>
        <end position="185"/>
    </location>
</feature>
<dbReference type="RefSeq" id="XP_069231554.1">
    <property type="nucleotide sequence ID" value="XM_069371558.1"/>
</dbReference>
<dbReference type="PRINTS" id="PR00755">
    <property type="entry name" value="AFLATOXINBRP"/>
</dbReference>
<accession>A0AB34KTW1</accession>
<keyword evidence="6" id="KW-1185">Reference proteome</keyword>
<dbReference type="EMBL" id="JAAQHG020000007">
    <property type="protein sequence ID" value="KAL1588449.1"/>
    <property type="molecule type" value="Genomic_DNA"/>
</dbReference>
<feature type="compositionally biased region" description="Polar residues" evidence="3">
    <location>
        <begin position="360"/>
        <end position="369"/>
    </location>
</feature>
<gene>
    <name evidence="5" type="ORF">WHR41_02952</name>
</gene>
<dbReference type="PANTHER" id="PTHR37534:SF43">
    <property type="entry name" value="FINGER DOMAIN PROTEIN, PUTATIVE (AFU_ORTHOLOGUE AFUA_1G01850)-RELATED"/>
    <property type="match status" value="1"/>
</dbReference>
<evidence type="ECO:0000313" key="5">
    <source>
        <dbReference type="EMBL" id="KAL1588449.1"/>
    </source>
</evidence>
<dbReference type="GO" id="GO:0008270">
    <property type="term" value="F:zinc ion binding"/>
    <property type="evidence" value="ECO:0007669"/>
    <property type="project" value="InterPro"/>
</dbReference>
<dbReference type="GO" id="GO:0045944">
    <property type="term" value="P:positive regulation of transcription by RNA polymerase II"/>
    <property type="evidence" value="ECO:0007669"/>
    <property type="project" value="TreeGrafter"/>
</dbReference>
<dbReference type="AlphaFoldDB" id="A0AB34KTW1"/>
<dbReference type="Proteomes" id="UP000803884">
    <property type="component" value="Unassembled WGS sequence"/>
</dbReference>
<dbReference type="Pfam" id="PF11951">
    <property type="entry name" value="Fungal_trans_2"/>
    <property type="match status" value="1"/>
</dbReference>
<feature type="compositionally biased region" description="Low complexity" evidence="3">
    <location>
        <begin position="157"/>
        <end position="166"/>
    </location>
</feature>